<feature type="region of interest" description="Disordered" evidence="6">
    <location>
        <begin position="131"/>
        <end position="156"/>
    </location>
</feature>
<dbReference type="InterPro" id="IPR004029">
    <property type="entry name" value="UreE_N"/>
</dbReference>
<evidence type="ECO:0000256" key="1">
    <source>
        <dbReference type="ARBA" id="ARBA00004496"/>
    </source>
</evidence>
<evidence type="ECO:0000256" key="5">
    <source>
        <dbReference type="HAMAP-Rule" id="MF_00822"/>
    </source>
</evidence>
<accession>A0ABS6SZ21</accession>
<gene>
    <name evidence="5" type="primary">ureE</name>
    <name evidence="8" type="ORF">KJP28_01315</name>
</gene>
<evidence type="ECO:0000259" key="7">
    <source>
        <dbReference type="SMART" id="SM00988"/>
    </source>
</evidence>
<proteinExistence type="inferred from homology"/>
<dbReference type="RefSeq" id="WP_218390426.1">
    <property type="nucleotide sequence ID" value="NZ_JAHUZE010000001.1"/>
</dbReference>
<evidence type="ECO:0000256" key="6">
    <source>
        <dbReference type="SAM" id="MobiDB-lite"/>
    </source>
</evidence>
<comment type="similarity">
    <text evidence="5">Belongs to the UreE family.</text>
</comment>
<protein>
    <recommendedName>
        <fullName evidence="5">Urease accessory protein UreE</fullName>
    </recommendedName>
</protein>
<evidence type="ECO:0000313" key="9">
    <source>
        <dbReference type="Proteomes" id="UP000756530"/>
    </source>
</evidence>
<dbReference type="SMART" id="SM00988">
    <property type="entry name" value="UreE_N"/>
    <property type="match status" value="1"/>
</dbReference>
<keyword evidence="2 5" id="KW-0963">Cytoplasm</keyword>
<reference evidence="8 9" key="1">
    <citation type="submission" date="2021-05" db="EMBL/GenBank/DDBJ databases">
        <title>Culturable bacteria isolated from Daya Bay.</title>
        <authorList>
            <person name="Zheng W."/>
            <person name="Yu S."/>
            <person name="Huang Y."/>
        </authorList>
    </citation>
    <scope>NUCLEOTIDE SEQUENCE [LARGE SCALE GENOMIC DNA]</scope>
    <source>
        <strain evidence="8 9">DP4N28-5</strain>
    </source>
</reference>
<dbReference type="CDD" id="cd00571">
    <property type="entry name" value="UreE"/>
    <property type="match status" value="1"/>
</dbReference>
<dbReference type="PIRSF" id="PIRSF036402">
    <property type="entry name" value="Ureas_acces_UreE"/>
    <property type="match status" value="1"/>
</dbReference>
<feature type="domain" description="UreE urease accessory N-terminal" evidence="7">
    <location>
        <begin position="1"/>
        <end position="63"/>
    </location>
</feature>
<comment type="caution">
    <text evidence="8">The sequence shown here is derived from an EMBL/GenBank/DDBJ whole genome shotgun (WGS) entry which is preliminary data.</text>
</comment>
<evidence type="ECO:0000256" key="3">
    <source>
        <dbReference type="ARBA" id="ARBA00022596"/>
    </source>
</evidence>
<dbReference type="InterPro" id="IPR007864">
    <property type="entry name" value="UreE_C_dom"/>
</dbReference>
<dbReference type="HAMAP" id="MF_00822">
    <property type="entry name" value="UreE"/>
    <property type="match status" value="1"/>
</dbReference>
<sequence>MQTAQTIAHTHHPDATVTLSYDERFLRRKVLTTDTGERFLVDLAQTVSVGDHDAFQLDDGRTVGVIPADEPLFEVTGPDLVRLAWHIGNRHTPAQLADGAIFIQRDHVMADMLSRLGANLREVVAPFTPEGGAYGHGRTHGHDHSHSHGELEHAHG</sequence>
<feature type="compositionally biased region" description="Basic and acidic residues" evidence="6">
    <location>
        <begin position="140"/>
        <end position="156"/>
    </location>
</feature>
<evidence type="ECO:0000256" key="2">
    <source>
        <dbReference type="ARBA" id="ARBA00022490"/>
    </source>
</evidence>
<keyword evidence="4 5" id="KW-0143">Chaperone</keyword>
<dbReference type="Pfam" id="PF05194">
    <property type="entry name" value="UreE_C"/>
    <property type="match status" value="1"/>
</dbReference>
<keyword evidence="9" id="KW-1185">Reference proteome</keyword>
<dbReference type="Proteomes" id="UP000756530">
    <property type="component" value="Unassembled WGS sequence"/>
</dbReference>
<dbReference type="Pfam" id="PF02814">
    <property type="entry name" value="UreE_N"/>
    <property type="match status" value="1"/>
</dbReference>
<evidence type="ECO:0000256" key="4">
    <source>
        <dbReference type="ARBA" id="ARBA00023186"/>
    </source>
</evidence>
<comment type="subcellular location">
    <subcellularLocation>
        <location evidence="1 5">Cytoplasm</location>
    </subcellularLocation>
</comment>
<keyword evidence="3 5" id="KW-0533">Nickel</keyword>
<comment type="function">
    <text evidence="5">Involved in urease metallocenter assembly. Binds nickel. Probably functions as a nickel donor during metallocenter assembly.</text>
</comment>
<dbReference type="EMBL" id="JAHUZE010000001">
    <property type="protein sequence ID" value="MBV7377546.1"/>
    <property type="molecule type" value="Genomic_DNA"/>
</dbReference>
<evidence type="ECO:0000313" key="8">
    <source>
        <dbReference type="EMBL" id="MBV7377546.1"/>
    </source>
</evidence>
<dbReference type="InterPro" id="IPR012406">
    <property type="entry name" value="UreE"/>
</dbReference>
<name>A0ABS6SZ21_9RHOB</name>
<organism evidence="8 9">
    <name type="scientific">Maritimibacter dapengensis</name>
    <dbReference type="NCBI Taxonomy" id="2836868"/>
    <lineage>
        <taxon>Bacteria</taxon>
        <taxon>Pseudomonadati</taxon>
        <taxon>Pseudomonadota</taxon>
        <taxon>Alphaproteobacteria</taxon>
        <taxon>Rhodobacterales</taxon>
        <taxon>Roseobacteraceae</taxon>
        <taxon>Maritimibacter</taxon>
    </lineage>
</organism>